<feature type="region of interest" description="Disordered" evidence="6">
    <location>
        <begin position="278"/>
        <end position="298"/>
    </location>
</feature>
<dbReference type="InParanoid" id="A0A0H2RY91"/>
<dbReference type="EMBL" id="KQ085914">
    <property type="protein sequence ID" value="KLO16592.1"/>
    <property type="molecule type" value="Genomic_DNA"/>
</dbReference>
<dbReference type="InterPro" id="IPR000330">
    <property type="entry name" value="SNF2_N"/>
</dbReference>
<gene>
    <name evidence="9" type="ORF">SCHPADRAFT_919848</name>
</gene>
<evidence type="ECO:0000313" key="9">
    <source>
        <dbReference type="EMBL" id="KLO16592.1"/>
    </source>
</evidence>
<dbReference type="InterPro" id="IPR050496">
    <property type="entry name" value="SNF2_RAD54_helicase_repair"/>
</dbReference>
<feature type="compositionally biased region" description="Acidic residues" evidence="6">
    <location>
        <begin position="160"/>
        <end position="184"/>
    </location>
</feature>
<dbReference type="InterPro" id="IPR049730">
    <property type="entry name" value="SNF2/RAD54-like_C"/>
</dbReference>
<dbReference type="GO" id="GO:0005634">
    <property type="term" value="C:nucleus"/>
    <property type="evidence" value="ECO:0007669"/>
    <property type="project" value="UniProtKB-SubCell"/>
</dbReference>
<organism evidence="9 10">
    <name type="scientific">Schizopora paradoxa</name>
    <dbReference type="NCBI Taxonomy" id="27342"/>
    <lineage>
        <taxon>Eukaryota</taxon>
        <taxon>Fungi</taxon>
        <taxon>Dikarya</taxon>
        <taxon>Basidiomycota</taxon>
        <taxon>Agaricomycotina</taxon>
        <taxon>Agaricomycetes</taxon>
        <taxon>Hymenochaetales</taxon>
        <taxon>Schizoporaceae</taxon>
        <taxon>Schizopora</taxon>
    </lineage>
</organism>
<evidence type="ECO:0000313" key="10">
    <source>
        <dbReference type="Proteomes" id="UP000053477"/>
    </source>
</evidence>
<dbReference type="SMART" id="SM00490">
    <property type="entry name" value="HELICc"/>
    <property type="match status" value="1"/>
</dbReference>
<dbReference type="SMART" id="SM00487">
    <property type="entry name" value="DEXDc"/>
    <property type="match status" value="1"/>
</dbReference>
<keyword evidence="3" id="KW-0378">Hydrolase</keyword>
<evidence type="ECO:0000256" key="3">
    <source>
        <dbReference type="ARBA" id="ARBA00022801"/>
    </source>
</evidence>
<feature type="domain" description="Helicase C-terminal" evidence="8">
    <location>
        <begin position="613"/>
        <end position="768"/>
    </location>
</feature>
<keyword evidence="2" id="KW-0547">Nucleotide-binding</keyword>
<dbReference type="GO" id="GO:0005524">
    <property type="term" value="F:ATP binding"/>
    <property type="evidence" value="ECO:0007669"/>
    <property type="project" value="InterPro"/>
</dbReference>
<accession>A0A0H2RY91</accession>
<keyword evidence="4" id="KW-0067">ATP-binding</keyword>
<dbReference type="InterPro" id="IPR001650">
    <property type="entry name" value="Helicase_C-like"/>
</dbReference>
<dbReference type="InterPro" id="IPR038718">
    <property type="entry name" value="SNF2-like_sf"/>
</dbReference>
<dbReference type="STRING" id="27342.A0A0H2RY91"/>
<evidence type="ECO:0000256" key="6">
    <source>
        <dbReference type="SAM" id="MobiDB-lite"/>
    </source>
</evidence>
<evidence type="ECO:0000256" key="4">
    <source>
        <dbReference type="ARBA" id="ARBA00022840"/>
    </source>
</evidence>
<dbReference type="Gene3D" id="3.40.50.300">
    <property type="entry name" value="P-loop containing nucleotide triphosphate hydrolases"/>
    <property type="match status" value="1"/>
</dbReference>
<feature type="region of interest" description="Disordered" evidence="6">
    <location>
        <begin position="902"/>
        <end position="949"/>
    </location>
</feature>
<dbReference type="Gene3D" id="3.40.50.10810">
    <property type="entry name" value="Tandem AAA-ATPase domain"/>
    <property type="match status" value="1"/>
</dbReference>
<evidence type="ECO:0000256" key="5">
    <source>
        <dbReference type="ARBA" id="ARBA00023242"/>
    </source>
</evidence>
<dbReference type="GO" id="GO:0016787">
    <property type="term" value="F:hydrolase activity"/>
    <property type="evidence" value="ECO:0007669"/>
    <property type="project" value="UniProtKB-KW"/>
</dbReference>
<dbReference type="PANTHER" id="PTHR45629:SF7">
    <property type="entry name" value="DNA EXCISION REPAIR PROTEIN ERCC-6-RELATED"/>
    <property type="match status" value="1"/>
</dbReference>
<evidence type="ECO:0000256" key="2">
    <source>
        <dbReference type="ARBA" id="ARBA00022741"/>
    </source>
</evidence>
<evidence type="ECO:0000259" key="8">
    <source>
        <dbReference type="PROSITE" id="PS51194"/>
    </source>
</evidence>
<keyword evidence="5" id="KW-0539">Nucleus</keyword>
<comment type="subcellular location">
    <subcellularLocation>
        <location evidence="1">Nucleus</location>
    </subcellularLocation>
</comment>
<dbReference type="OrthoDB" id="413460at2759"/>
<dbReference type="Pfam" id="PF00271">
    <property type="entry name" value="Helicase_C"/>
    <property type="match status" value="1"/>
</dbReference>
<feature type="region of interest" description="Disordered" evidence="6">
    <location>
        <begin position="70"/>
        <end position="184"/>
    </location>
</feature>
<dbReference type="PROSITE" id="PS51194">
    <property type="entry name" value="HELICASE_CTER"/>
    <property type="match status" value="1"/>
</dbReference>
<evidence type="ECO:0000256" key="1">
    <source>
        <dbReference type="ARBA" id="ARBA00004123"/>
    </source>
</evidence>
<evidence type="ECO:0000259" key="7">
    <source>
        <dbReference type="PROSITE" id="PS51192"/>
    </source>
</evidence>
<dbReference type="PROSITE" id="PS51192">
    <property type="entry name" value="HELICASE_ATP_BIND_1"/>
    <property type="match status" value="1"/>
</dbReference>
<feature type="compositionally biased region" description="Acidic residues" evidence="6">
    <location>
        <begin position="72"/>
        <end position="92"/>
    </location>
</feature>
<dbReference type="Proteomes" id="UP000053477">
    <property type="component" value="Unassembled WGS sequence"/>
</dbReference>
<protein>
    <submittedName>
        <fullName evidence="9">Uncharacterized protein</fullName>
    </submittedName>
</protein>
<dbReference type="AlphaFoldDB" id="A0A0H2RY91"/>
<feature type="compositionally biased region" description="Basic residues" evidence="6">
    <location>
        <begin position="21"/>
        <end position="42"/>
    </location>
</feature>
<dbReference type="CDD" id="cd18793">
    <property type="entry name" value="SF2_C_SNF"/>
    <property type="match status" value="1"/>
</dbReference>
<reference evidence="9 10" key="1">
    <citation type="submission" date="2015-04" db="EMBL/GenBank/DDBJ databases">
        <title>Complete genome sequence of Schizopora paradoxa KUC8140, a cosmopolitan wood degrader in East Asia.</title>
        <authorList>
            <consortium name="DOE Joint Genome Institute"/>
            <person name="Min B."/>
            <person name="Park H."/>
            <person name="Jang Y."/>
            <person name="Kim J.-J."/>
            <person name="Kim K.H."/>
            <person name="Pangilinan J."/>
            <person name="Lipzen A."/>
            <person name="Riley R."/>
            <person name="Grigoriev I.V."/>
            <person name="Spatafora J.W."/>
            <person name="Choi I.-G."/>
        </authorList>
    </citation>
    <scope>NUCLEOTIDE SEQUENCE [LARGE SCALE GENOMIC DNA]</scope>
    <source>
        <strain evidence="9 10">KUC8140</strain>
    </source>
</reference>
<name>A0A0H2RY91_9AGAM</name>
<sequence>MSDTESDPDFVNKATFEYEKKGKRNRKEVRAKVGTRGKRRRVVLSEGTGNKPAVASGNLLYKYFAEVLPSSVEEEEEESEEADFGDDSDNDSNVERGSDDDYFSTVRRVPSSQNNRQVTPPRQIQSQAEESVTESESEEEHVTYRPPAILYPAQVHDDSVTESESDDEVVSSVTEDETEDELDDLQGKDAKPMLIRDASQPMLGPLVLNANLNIQVPALVNTFLREYQRDGIRFFWERFEDKRGGVLGDDMGLGKTIQVISFLSAIMKKFGDKRDSDRRSKRVSELQDGNSWKKNRKLPPANAEWPTCLIIAPSTVVHNWKRELETWGYFEVGLYTGLPEERGPVLNDFKLGRLDILVTSFDTARNDMALLDNLALSVIFVDEAHKLKNPRSKITVAFSQFNGDAVRFGLTGTAIQNSYRELWTVLNWASPGRLGTEKQWNEIVGKPLIAGQSASASDDERAKGRAVAKILVEKLLPLFFLRRTKDLIKHQLPEKIDEVVFCPLTPMQILVYKRVLALKDVAELRRSFEKCDCGSQKRRTKCCHPMESSHFFTYLAILLKVSNHLALVLPAQTDNEEQRRRNREIAQQCFGVDRLPAYGQAILLPEFCGKWEVLNKLLIEWRADPTNKVLIFTKSVKLLDMLDYHLSKNGFPFVTLDGSTKQSERMPRIDQFNNEPDMFIFLISTLAGGTGLNLTSANKVVIFDPNWNPAHDLQAMDRAYRFGQRRNVHVYRLLGAGSIEELIYARQVYKQQMMKIGYEASNQTRYFHGVQDDKSRRGELFGLENIFKLHEDTLATKMAIERAHLAEFDWALLHMDAKASKRKAAGSLAAELEGKEGKEKTDDNDTRGLATLFFDDSSQPTGKEQEDGDIQQILNGSIKYSHRNDSLLRPSRIEEESLRVALKRRRSSGKNPQNSPRTKKGKRETTPDMNWPPRRGHHLAPQSPKSKLRLKQKALIETEIIKDIHELPQFATRFGEMSPEEQEDILRRLKEYEKTGKK</sequence>
<dbReference type="FunFam" id="3.40.50.10810:FF:000019">
    <property type="entry name" value="DNA excision repair protein ERCC-6-like 2 isoform X1"/>
    <property type="match status" value="1"/>
</dbReference>
<feature type="domain" description="Helicase ATP-binding" evidence="7">
    <location>
        <begin position="236"/>
        <end position="432"/>
    </location>
</feature>
<dbReference type="SUPFAM" id="SSF52540">
    <property type="entry name" value="P-loop containing nucleoside triphosphate hydrolases"/>
    <property type="match status" value="2"/>
</dbReference>
<dbReference type="InterPro" id="IPR027417">
    <property type="entry name" value="P-loop_NTPase"/>
</dbReference>
<proteinExistence type="predicted"/>
<feature type="region of interest" description="Disordered" evidence="6">
    <location>
        <begin position="21"/>
        <end position="55"/>
    </location>
</feature>
<dbReference type="Pfam" id="PF00176">
    <property type="entry name" value="SNF2-rel_dom"/>
    <property type="match status" value="1"/>
</dbReference>
<feature type="compositionally biased region" description="Polar residues" evidence="6">
    <location>
        <begin position="110"/>
        <end position="128"/>
    </location>
</feature>
<dbReference type="PANTHER" id="PTHR45629">
    <property type="entry name" value="SNF2/RAD54 FAMILY MEMBER"/>
    <property type="match status" value="1"/>
</dbReference>
<keyword evidence="10" id="KW-1185">Reference proteome</keyword>
<dbReference type="InterPro" id="IPR014001">
    <property type="entry name" value="Helicase_ATP-bd"/>
</dbReference>